<evidence type="ECO:0000313" key="8">
    <source>
        <dbReference type="EMBL" id="KAF6002223.1"/>
    </source>
</evidence>
<name>A0A7J7IGM3_9RHOD</name>
<dbReference type="AlphaFoldDB" id="A0A7J7IGM3"/>
<proteinExistence type="predicted"/>
<feature type="domain" description="RecF/RecN/SMC N-terminal" evidence="7">
    <location>
        <begin position="92"/>
        <end position="317"/>
    </location>
</feature>
<accession>A0A7J7IGM3</accession>
<dbReference type="GO" id="GO:0003677">
    <property type="term" value="F:DNA binding"/>
    <property type="evidence" value="ECO:0007669"/>
    <property type="project" value="TreeGrafter"/>
</dbReference>
<dbReference type="PANTHER" id="PTHR18937:SF12">
    <property type="entry name" value="STRUCTURAL MAINTENANCE OF CHROMOSOMES PROTEIN"/>
    <property type="match status" value="1"/>
</dbReference>
<comment type="subcellular location">
    <subcellularLocation>
        <location evidence="1">Nucleus</location>
    </subcellularLocation>
</comment>
<dbReference type="Gene3D" id="3.40.50.300">
    <property type="entry name" value="P-loop containing nucleotide triphosphate hydrolases"/>
    <property type="match status" value="1"/>
</dbReference>
<dbReference type="OrthoDB" id="5575062at2759"/>
<dbReference type="SUPFAM" id="SSF52540">
    <property type="entry name" value="P-loop containing nucleoside triphosphate hydrolases"/>
    <property type="match status" value="1"/>
</dbReference>
<feature type="region of interest" description="Disordered" evidence="6">
    <location>
        <begin position="40"/>
        <end position="80"/>
    </location>
</feature>
<evidence type="ECO:0000256" key="4">
    <source>
        <dbReference type="ARBA" id="ARBA00023242"/>
    </source>
</evidence>
<dbReference type="EMBL" id="VWRR01000011">
    <property type="protein sequence ID" value="KAF6002223.1"/>
    <property type="molecule type" value="Genomic_DNA"/>
</dbReference>
<dbReference type="GO" id="GO:0005634">
    <property type="term" value="C:nucleus"/>
    <property type="evidence" value="ECO:0007669"/>
    <property type="project" value="UniProtKB-SubCell"/>
</dbReference>
<feature type="compositionally biased region" description="Basic residues" evidence="6">
    <location>
        <begin position="56"/>
        <end position="66"/>
    </location>
</feature>
<keyword evidence="4" id="KW-0539">Nucleus</keyword>
<keyword evidence="5" id="KW-0131">Cell cycle</keyword>
<sequence length="416" mass="46897">MEELNANEGMLNSFRARKVEIAERLMGLQTDCRIGQIELQMQTGDSSESHTEHGRRTTSRNRARSGARREDATLTGGDHQPLSIEDLDFSLLSEEYRAARAPSQRDEIELRLTEQERAFVAELERMTPNLRITEQLADIQQRLDAVAAEQEAARTALAEANSNWSNVRDERTRRFLHCFEHISAGIDTIYKELTRSEIHPLGGSASMSLESSTTEPYLGGIRFSVMPPAKRFRDIDQLSGGERSLAALALVFALHDFQKCPFLIMDEVDAALDPANVRRVATYIRERASGSEPFQTIVISLKDTFFEFAHALVGIYRNPLQGRCSRVLTLDLESLAAERPYAEQSHSGSANRLRSGRDRDLAPACWMQDRHDSKPLAHSIYWCMIRRSAVSETRLENGKMMGMLPRFTDAGSRCTC</sequence>
<dbReference type="GO" id="GO:0007062">
    <property type="term" value="P:sister chromatid cohesion"/>
    <property type="evidence" value="ECO:0007669"/>
    <property type="project" value="TreeGrafter"/>
</dbReference>
<evidence type="ECO:0000256" key="6">
    <source>
        <dbReference type="SAM" id="MobiDB-lite"/>
    </source>
</evidence>
<evidence type="ECO:0000259" key="7">
    <source>
        <dbReference type="Pfam" id="PF02463"/>
    </source>
</evidence>
<dbReference type="InterPro" id="IPR003395">
    <property type="entry name" value="RecF/RecN/SMC_N"/>
</dbReference>
<protein>
    <submittedName>
        <fullName evidence="8">Structural maintenance of chromosomes protein</fullName>
    </submittedName>
</protein>
<keyword evidence="2" id="KW-0132">Cell division</keyword>
<reference evidence="8 9" key="1">
    <citation type="journal article" date="2020" name="J. Phycol.">
        <title>Comparative genome analysis reveals Cyanidiococcus gen. nov., a new extremophilic red algal genus sister to Cyanidioschyzon (Cyanidioschyzonaceae, Rhodophyta).</title>
        <authorList>
            <person name="Liu S.-L."/>
            <person name="Chiang Y.-R."/>
            <person name="Yoon H.S."/>
            <person name="Fu H.-Y."/>
        </authorList>
    </citation>
    <scope>NUCLEOTIDE SEQUENCE [LARGE SCALE GENOMIC DNA]</scope>
    <source>
        <strain evidence="8 9">THAL066</strain>
    </source>
</reference>
<organism evidence="8 9">
    <name type="scientific">Cyanidiococcus yangmingshanensis</name>
    <dbReference type="NCBI Taxonomy" id="2690220"/>
    <lineage>
        <taxon>Eukaryota</taxon>
        <taxon>Rhodophyta</taxon>
        <taxon>Bangiophyceae</taxon>
        <taxon>Cyanidiales</taxon>
        <taxon>Cyanidiaceae</taxon>
        <taxon>Cyanidiococcus</taxon>
    </lineage>
</organism>
<dbReference type="Pfam" id="PF02463">
    <property type="entry name" value="SMC_N"/>
    <property type="match status" value="1"/>
</dbReference>
<evidence type="ECO:0000256" key="3">
    <source>
        <dbReference type="ARBA" id="ARBA00022776"/>
    </source>
</evidence>
<comment type="caution">
    <text evidence="8">The sequence shown here is derived from an EMBL/GenBank/DDBJ whole genome shotgun (WGS) entry which is preliminary data.</text>
</comment>
<dbReference type="Proteomes" id="UP000530660">
    <property type="component" value="Unassembled WGS sequence"/>
</dbReference>
<dbReference type="PANTHER" id="PTHR18937">
    <property type="entry name" value="STRUCTURAL MAINTENANCE OF CHROMOSOMES SMC FAMILY MEMBER"/>
    <property type="match status" value="1"/>
</dbReference>
<dbReference type="InterPro" id="IPR027417">
    <property type="entry name" value="P-loop_NTPase"/>
</dbReference>
<evidence type="ECO:0000256" key="5">
    <source>
        <dbReference type="ARBA" id="ARBA00023306"/>
    </source>
</evidence>
<keyword evidence="9" id="KW-1185">Reference proteome</keyword>
<evidence type="ECO:0000256" key="1">
    <source>
        <dbReference type="ARBA" id="ARBA00004123"/>
    </source>
</evidence>
<dbReference type="GO" id="GO:0008278">
    <property type="term" value="C:cohesin complex"/>
    <property type="evidence" value="ECO:0007669"/>
    <property type="project" value="TreeGrafter"/>
</dbReference>
<evidence type="ECO:0000256" key="2">
    <source>
        <dbReference type="ARBA" id="ARBA00022618"/>
    </source>
</evidence>
<dbReference type="GO" id="GO:0051301">
    <property type="term" value="P:cell division"/>
    <property type="evidence" value="ECO:0007669"/>
    <property type="project" value="UniProtKB-KW"/>
</dbReference>
<gene>
    <name evidence="8" type="primary">SMC1B_2</name>
    <name evidence="8" type="ORF">F1559_002894</name>
</gene>
<evidence type="ECO:0000313" key="9">
    <source>
        <dbReference type="Proteomes" id="UP000530660"/>
    </source>
</evidence>
<keyword evidence="3" id="KW-0498">Mitosis</keyword>